<dbReference type="EMBL" id="PDEP01000003">
    <property type="protein sequence ID" value="PEN08341.1"/>
    <property type="molecule type" value="Genomic_DNA"/>
</dbReference>
<dbReference type="GO" id="GO:0019843">
    <property type="term" value="F:rRNA binding"/>
    <property type="evidence" value="ECO:0007669"/>
    <property type="project" value="UniProtKB-UniRule"/>
</dbReference>
<evidence type="ECO:0000256" key="8">
    <source>
        <dbReference type="RuleBase" id="RU000560"/>
    </source>
</evidence>
<dbReference type="PROSITE" id="PS00937">
    <property type="entry name" value="RIBOSOMAL_L20"/>
    <property type="match status" value="1"/>
</dbReference>
<dbReference type="InterPro" id="IPR005813">
    <property type="entry name" value="Ribosomal_bL20"/>
</dbReference>
<reference evidence="9 10" key="1">
    <citation type="submission" date="2017-10" db="EMBL/GenBank/DDBJ databases">
        <title>Draft genome of Longimonas halophila.</title>
        <authorList>
            <person name="Goh K.M."/>
            <person name="Shamsir M.S."/>
            <person name="Lim S.W."/>
        </authorList>
    </citation>
    <scope>NUCLEOTIDE SEQUENCE [LARGE SCALE GENOMIC DNA]</scope>
    <source>
        <strain evidence="9 10">KCTC 42399</strain>
    </source>
</reference>
<dbReference type="GO" id="GO:0006412">
    <property type="term" value="P:translation"/>
    <property type="evidence" value="ECO:0007669"/>
    <property type="project" value="InterPro"/>
</dbReference>
<dbReference type="Gene3D" id="1.10.1900.20">
    <property type="entry name" value="Ribosomal protein L20"/>
    <property type="match status" value="1"/>
</dbReference>
<evidence type="ECO:0000256" key="2">
    <source>
        <dbReference type="ARBA" id="ARBA00022730"/>
    </source>
</evidence>
<evidence type="ECO:0000256" key="4">
    <source>
        <dbReference type="ARBA" id="ARBA00022980"/>
    </source>
</evidence>
<evidence type="ECO:0000256" key="7">
    <source>
        <dbReference type="HAMAP-Rule" id="MF_00382"/>
    </source>
</evidence>
<dbReference type="Pfam" id="PF00453">
    <property type="entry name" value="Ribosomal_L20"/>
    <property type="match status" value="1"/>
</dbReference>
<dbReference type="OrthoDB" id="9808966at2"/>
<dbReference type="GO" id="GO:0003735">
    <property type="term" value="F:structural constituent of ribosome"/>
    <property type="evidence" value="ECO:0007669"/>
    <property type="project" value="InterPro"/>
</dbReference>
<keyword evidence="5 7" id="KW-0687">Ribonucleoprotein</keyword>
<name>A0A2H3P8U8_9BACT</name>
<sequence>MPRATNKPQTRRRRKKVLNMAKGYWGRRSKTYSSAKHSVEKALQYAYRDRRQRKRNFRKLWITRINAATRQQGVSYSQFMGAYRKADLDMNRKVLADLAVHDPEAFSHVVDHVMEQA</sequence>
<evidence type="ECO:0000256" key="5">
    <source>
        <dbReference type="ARBA" id="ARBA00023274"/>
    </source>
</evidence>
<dbReference type="FunFam" id="1.10.1900.20:FF:000001">
    <property type="entry name" value="50S ribosomal protein L20"/>
    <property type="match status" value="1"/>
</dbReference>
<dbReference type="SUPFAM" id="SSF74731">
    <property type="entry name" value="Ribosomal protein L20"/>
    <property type="match status" value="1"/>
</dbReference>
<evidence type="ECO:0000256" key="6">
    <source>
        <dbReference type="ARBA" id="ARBA00035172"/>
    </source>
</evidence>
<dbReference type="AlphaFoldDB" id="A0A2H3P8U8"/>
<evidence type="ECO:0000313" key="9">
    <source>
        <dbReference type="EMBL" id="PEN08341.1"/>
    </source>
</evidence>
<keyword evidence="10" id="KW-1185">Reference proteome</keyword>
<dbReference type="PRINTS" id="PR00062">
    <property type="entry name" value="RIBOSOMALL20"/>
</dbReference>
<dbReference type="HAMAP" id="MF_00382">
    <property type="entry name" value="Ribosomal_bL20"/>
    <property type="match status" value="1"/>
</dbReference>
<dbReference type="CDD" id="cd07026">
    <property type="entry name" value="Ribosomal_L20"/>
    <property type="match status" value="1"/>
</dbReference>
<evidence type="ECO:0000256" key="1">
    <source>
        <dbReference type="ARBA" id="ARBA00007698"/>
    </source>
</evidence>
<dbReference type="NCBIfam" id="TIGR01032">
    <property type="entry name" value="rplT_bact"/>
    <property type="match status" value="1"/>
</dbReference>
<dbReference type="InterPro" id="IPR049946">
    <property type="entry name" value="RIBOSOMAL_L20_CS"/>
</dbReference>
<comment type="function">
    <text evidence="7 8">Binds directly to 23S ribosomal RNA and is necessary for the in vitro assembly process of the 50S ribosomal subunit. It is not involved in the protein synthesizing functions of that subunit.</text>
</comment>
<proteinExistence type="inferred from homology"/>
<dbReference type="Proteomes" id="UP000221024">
    <property type="component" value="Unassembled WGS sequence"/>
</dbReference>
<dbReference type="InterPro" id="IPR035566">
    <property type="entry name" value="Ribosomal_protein_bL20_C"/>
</dbReference>
<comment type="similarity">
    <text evidence="1 7 8">Belongs to the bacterial ribosomal protein bL20 family.</text>
</comment>
<gene>
    <name evidence="7" type="primary">rplT</name>
    <name evidence="9" type="ORF">CRI93_04295</name>
</gene>
<evidence type="ECO:0000256" key="3">
    <source>
        <dbReference type="ARBA" id="ARBA00022884"/>
    </source>
</evidence>
<dbReference type="GO" id="GO:0000027">
    <property type="term" value="P:ribosomal large subunit assembly"/>
    <property type="evidence" value="ECO:0007669"/>
    <property type="project" value="UniProtKB-UniRule"/>
</dbReference>
<keyword evidence="2 7" id="KW-0699">rRNA-binding</keyword>
<accession>A0A2H3P8U8</accession>
<protein>
    <recommendedName>
        <fullName evidence="6 7">Large ribosomal subunit protein bL20</fullName>
    </recommendedName>
</protein>
<organism evidence="9 10">
    <name type="scientific">Longimonas halophila</name>
    <dbReference type="NCBI Taxonomy" id="1469170"/>
    <lineage>
        <taxon>Bacteria</taxon>
        <taxon>Pseudomonadati</taxon>
        <taxon>Rhodothermota</taxon>
        <taxon>Rhodothermia</taxon>
        <taxon>Rhodothermales</taxon>
        <taxon>Salisaetaceae</taxon>
        <taxon>Longimonas</taxon>
    </lineage>
</organism>
<dbReference type="RefSeq" id="WP_098061380.1">
    <property type="nucleotide sequence ID" value="NZ_PDEP01000003.1"/>
</dbReference>
<dbReference type="Gene3D" id="6.10.160.10">
    <property type="match status" value="1"/>
</dbReference>
<comment type="caution">
    <text evidence="9">The sequence shown here is derived from an EMBL/GenBank/DDBJ whole genome shotgun (WGS) entry which is preliminary data.</text>
</comment>
<dbReference type="GO" id="GO:0005840">
    <property type="term" value="C:ribosome"/>
    <property type="evidence" value="ECO:0007669"/>
    <property type="project" value="UniProtKB-KW"/>
</dbReference>
<keyword evidence="3 7" id="KW-0694">RNA-binding</keyword>
<evidence type="ECO:0000313" key="10">
    <source>
        <dbReference type="Proteomes" id="UP000221024"/>
    </source>
</evidence>
<dbReference type="PANTHER" id="PTHR10986">
    <property type="entry name" value="39S RIBOSOMAL PROTEIN L20"/>
    <property type="match status" value="1"/>
</dbReference>
<dbReference type="GO" id="GO:1990904">
    <property type="term" value="C:ribonucleoprotein complex"/>
    <property type="evidence" value="ECO:0007669"/>
    <property type="project" value="UniProtKB-KW"/>
</dbReference>
<keyword evidence="4 7" id="KW-0689">Ribosomal protein</keyword>